<keyword evidence="1" id="KW-0812">Transmembrane</keyword>
<keyword evidence="1" id="KW-1133">Transmembrane helix</keyword>
<feature type="transmembrane region" description="Helical" evidence="1">
    <location>
        <begin position="62"/>
        <end position="83"/>
    </location>
</feature>
<feature type="transmembrane region" description="Helical" evidence="1">
    <location>
        <begin position="12"/>
        <end position="37"/>
    </location>
</feature>
<dbReference type="AlphaFoldDB" id="A0A2V1DAI6"/>
<organism evidence="2 3">
    <name type="scientific">Periconia macrospinosa</name>
    <dbReference type="NCBI Taxonomy" id="97972"/>
    <lineage>
        <taxon>Eukaryota</taxon>
        <taxon>Fungi</taxon>
        <taxon>Dikarya</taxon>
        <taxon>Ascomycota</taxon>
        <taxon>Pezizomycotina</taxon>
        <taxon>Dothideomycetes</taxon>
        <taxon>Pleosporomycetidae</taxon>
        <taxon>Pleosporales</taxon>
        <taxon>Massarineae</taxon>
        <taxon>Periconiaceae</taxon>
        <taxon>Periconia</taxon>
    </lineage>
</organism>
<evidence type="ECO:0000313" key="3">
    <source>
        <dbReference type="Proteomes" id="UP000244855"/>
    </source>
</evidence>
<name>A0A2V1DAI6_9PLEO</name>
<keyword evidence="1" id="KW-0472">Membrane</keyword>
<dbReference type="OrthoDB" id="3784995at2759"/>
<reference evidence="2 3" key="1">
    <citation type="journal article" date="2018" name="Sci. Rep.">
        <title>Comparative genomics provides insights into the lifestyle and reveals functional heterogeneity of dark septate endophytic fungi.</title>
        <authorList>
            <person name="Knapp D.G."/>
            <person name="Nemeth J.B."/>
            <person name="Barry K."/>
            <person name="Hainaut M."/>
            <person name="Henrissat B."/>
            <person name="Johnson J."/>
            <person name="Kuo A."/>
            <person name="Lim J.H.P."/>
            <person name="Lipzen A."/>
            <person name="Nolan M."/>
            <person name="Ohm R.A."/>
            <person name="Tamas L."/>
            <person name="Grigoriev I.V."/>
            <person name="Spatafora J.W."/>
            <person name="Nagy L.G."/>
            <person name="Kovacs G.M."/>
        </authorList>
    </citation>
    <scope>NUCLEOTIDE SEQUENCE [LARGE SCALE GENOMIC DNA]</scope>
    <source>
        <strain evidence="2 3">DSE2036</strain>
    </source>
</reference>
<protein>
    <submittedName>
        <fullName evidence="2">Uncharacterized protein</fullName>
    </submittedName>
</protein>
<sequence length="152" mass="16875">MRKGSQQAGPMIDVSSLWLHVALTIDYAIEFPLFLAYHPSTLLHARDVFGCGTLPGKSQQALQAGVLFLIECFLEKFILILILDPWHRCKDKEDMVAARLVLDFVRPRATLLIAVWILSGSGAHDHEGLTATVGPVHVASMAWWVVLQQAVF</sequence>
<accession>A0A2V1DAI6</accession>
<gene>
    <name evidence="2" type="ORF">DM02DRAFT_618153</name>
</gene>
<dbReference type="Proteomes" id="UP000244855">
    <property type="component" value="Unassembled WGS sequence"/>
</dbReference>
<evidence type="ECO:0000313" key="2">
    <source>
        <dbReference type="EMBL" id="PVH95061.1"/>
    </source>
</evidence>
<dbReference type="EMBL" id="KZ805510">
    <property type="protein sequence ID" value="PVH95061.1"/>
    <property type="molecule type" value="Genomic_DNA"/>
</dbReference>
<proteinExistence type="predicted"/>
<evidence type="ECO:0000256" key="1">
    <source>
        <dbReference type="SAM" id="Phobius"/>
    </source>
</evidence>
<keyword evidence="3" id="KW-1185">Reference proteome</keyword>